<dbReference type="PROSITE" id="PS50929">
    <property type="entry name" value="ABC_TM1F"/>
    <property type="match status" value="1"/>
</dbReference>
<feature type="transmembrane region" description="Helical" evidence="7">
    <location>
        <begin position="182"/>
        <end position="203"/>
    </location>
</feature>
<evidence type="ECO:0000259" key="8">
    <source>
        <dbReference type="PROSITE" id="PS50893"/>
    </source>
</evidence>
<evidence type="ECO:0000256" key="1">
    <source>
        <dbReference type="ARBA" id="ARBA00004651"/>
    </source>
</evidence>
<dbReference type="InterPro" id="IPR036640">
    <property type="entry name" value="ABC1_TM_sf"/>
</dbReference>
<keyword evidence="4 10" id="KW-0067">ATP-binding</keyword>
<comment type="subcellular location">
    <subcellularLocation>
        <location evidence="1">Cell membrane</location>
        <topology evidence="1">Multi-pass membrane protein</topology>
    </subcellularLocation>
</comment>
<keyword evidence="11" id="KW-1185">Reference proteome</keyword>
<evidence type="ECO:0000256" key="4">
    <source>
        <dbReference type="ARBA" id="ARBA00022840"/>
    </source>
</evidence>
<dbReference type="Gene3D" id="1.20.1560.10">
    <property type="entry name" value="ABC transporter type 1, transmembrane domain"/>
    <property type="match status" value="1"/>
</dbReference>
<dbReference type="GO" id="GO:0005524">
    <property type="term" value="F:ATP binding"/>
    <property type="evidence" value="ECO:0007669"/>
    <property type="project" value="UniProtKB-KW"/>
</dbReference>
<keyword evidence="5 7" id="KW-1133">Transmembrane helix</keyword>
<dbReference type="InterPro" id="IPR039421">
    <property type="entry name" value="Type_1_exporter"/>
</dbReference>
<dbReference type="PROSITE" id="PS00211">
    <property type="entry name" value="ABC_TRANSPORTER_1"/>
    <property type="match status" value="1"/>
</dbReference>
<dbReference type="CDD" id="cd03228">
    <property type="entry name" value="ABCC_MRP_Like"/>
    <property type="match status" value="1"/>
</dbReference>
<feature type="transmembrane region" description="Helical" evidence="7">
    <location>
        <begin position="147"/>
        <end position="167"/>
    </location>
</feature>
<feature type="domain" description="ABC transmembrane type-1" evidence="9">
    <location>
        <begin position="31"/>
        <end position="333"/>
    </location>
</feature>
<comment type="caution">
    <text evidence="10">The sequence shown here is derived from an EMBL/GenBank/DDBJ whole genome shotgun (WGS) entry which is preliminary data.</text>
</comment>
<dbReference type="PANTHER" id="PTHR24221">
    <property type="entry name" value="ATP-BINDING CASSETTE SUB-FAMILY B"/>
    <property type="match status" value="1"/>
</dbReference>
<evidence type="ECO:0000256" key="3">
    <source>
        <dbReference type="ARBA" id="ARBA00022741"/>
    </source>
</evidence>
<evidence type="ECO:0000313" key="11">
    <source>
        <dbReference type="Proteomes" id="UP001597244"/>
    </source>
</evidence>
<accession>A0ABW4DRW6</accession>
<dbReference type="SMART" id="SM00382">
    <property type="entry name" value="AAA"/>
    <property type="match status" value="1"/>
</dbReference>
<dbReference type="InterPro" id="IPR011527">
    <property type="entry name" value="ABC1_TM_dom"/>
</dbReference>
<organism evidence="10 11">
    <name type="scientific">Lapidilactobacillus mulanensis</name>
    <dbReference type="NCBI Taxonomy" id="2485999"/>
    <lineage>
        <taxon>Bacteria</taxon>
        <taxon>Bacillati</taxon>
        <taxon>Bacillota</taxon>
        <taxon>Bacilli</taxon>
        <taxon>Lactobacillales</taxon>
        <taxon>Lactobacillaceae</taxon>
        <taxon>Lapidilactobacillus</taxon>
    </lineage>
</organism>
<name>A0ABW4DRW6_9LACO</name>
<dbReference type="InterPro" id="IPR027417">
    <property type="entry name" value="P-loop_NTPase"/>
</dbReference>
<proteinExistence type="predicted"/>
<dbReference type="Proteomes" id="UP001597244">
    <property type="component" value="Unassembled WGS sequence"/>
</dbReference>
<feature type="transmembrane region" description="Helical" evidence="7">
    <location>
        <begin position="26"/>
        <end position="50"/>
    </location>
</feature>
<sequence length="630" mass="72165">MKSTEKNIGQQFWQLLKLTQKMEPKILIYHFLAAFAQLLSPYLDFLFLGLFLNQLAHSSDQIFSLLILYLVVRAVAMIGFRYFSKLATDSRTRLHYRFDSAAAEKMLKIRFADLNDPKIRQAYQTAIDGETFTGGIDTFFNTGITQMFSFIISLIFALSTIIVLVSQHTNQTTALANFSNSIWFYLLILVLLIAPGLTAWHSVKRSNQIQQDMITKVAGNNRKFGYFARFFDQYQHGRLTRLYHLQPLLMKIADFNLYDTQDTFYHSQLKMYRHSAIPEILANLFMGGLYLLVGIKVIVGAIALSYVVTAVGYLHQFLSATSDLVREIGYYINMIHYLQYYVDFLNMPDDQTAGTLPVEKRDDNDFELQFQDVSFKYPDSDVWVLRHVNLTLNVGERLAIVGKNGSGKTTLIKLLTRLFTPTEGVITLNGIDIQKYDLTEYRSLLGVVFQDFKLFAYSLAENISANQEFDESRVWQSLDIADVKKRVYEMPAKINTPLTHNLDANGIEISGGEAQKMAIARAWYKDAPIIILDEPTAALDPISEYEIYQRFDELIGNKTAIYISHRMSSTQFSQRIIVMDQGQLIQDGTHQALMQQDGLYRELFNAQAQYYTEDKITAERKTADDTFAIS</sequence>
<feature type="domain" description="ABC transporter" evidence="8">
    <location>
        <begin position="368"/>
        <end position="606"/>
    </location>
</feature>
<dbReference type="RefSeq" id="WP_125578495.1">
    <property type="nucleotide sequence ID" value="NZ_JBHTOF010000090.1"/>
</dbReference>
<dbReference type="EMBL" id="JBHTOF010000090">
    <property type="protein sequence ID" value="MFD1465926.1"/>
    <property type="molecule type" value="Genomic_DNA"/>
</dbReference>
<evidence type="ECO:0000256" key="2">
    <source>
        <dbReference type="ARBA" id="ARBA00022692"/>
    </source>
</evidence>
<keyword evidence="2 7" id="KW-0812">Transmembrane</keyword>
<keyword evidence="6 7" id="KW-0472">Membrane</keyword>
<dbReference type="SUPFAM" id="SSF52540">
    <property type="entry name" value="P-loop containing nucleoside triphosphate hydrolases"/>
    <property type="match status" value="1"/>
</dbReference>
<dbReference type="Gene3D" id="3.40.50.300">
    <property type="entry name" value="P-loop containing nucleotide triphosphate hydrolases"/>
    <property type="match status" value="1"/>
</dbReference>
<keyword evidence="3" id="KW-0547">Nucleotide-binding</keyword>
<reference evidence="11" key="1">
    <citation type="journal article" date="2019" name="Int. J. Syst. Evol. Microbiol.">
        <title>The Global Catalogue of Microorganisms (GCM) 10K type strain sequencing project: providing services to taxonomists for standard genome sequencing and annotation.</title>
        <authorList>
            <consortium name="The Broad Institute Genomics Platform"/>
            <consortium name="The Broad Institute Genome Sequencing Center for Infectious Disease"/>
            <person name="Wu L."/>
            <person name="Ma J."/>
        </authorList>
    </citation>
    <scope>NUCLEOTIDE SEQUENCE [LARGE SCALE GENOMIC DNA]</scope>
    <source>
        <strain evidence="11">CCM 8951</strain>
    </source>
</reference>
<dbReference type="PROSITE" id="PS50893">
    <property type="entry name" value="ABC_TRANSPORTER_2"/>
    <property type="match status" value="1"/>
</dbReference>
<evidence type="ECO:0000259" key="9">
    <source>
        <dbReference type="PROSITE" id="PS50929"/>
    </source>
</evidence>
<gene>
    <name evidence="10" type="ORF">ACFQ4L_07615</name>
</gene>
<dbReference type="InterPro" id="IPR003439">
    <property type="entry name" value="ABC_transporter-like_ATP-bd"/>
</dbReference>
<dbReference type="PANTHER" id="PTHR24221:SF654">
    <property type="entry name" value="ATP-BINDING CASSETTE SUB-FAMILY B MEMBER 6"/>
    <property type="match status" value="1"/>
</dbReference>
<evidence type="ECO:0000256" key="5">
    <source>
        <dbReference type="ARBA" id="ARBA00022989"/>
    </source>
</evidence>
<evidence type="ECO:0000256" key="7">
    <source>
        <dbReference type="SAM" id="Phobius"/>
    </source>
</evidence>
<evidence type="ECO:0000256" key="6">
    <source>
        <dbReference type="ARBA" id="ARBA00023136"/>
    </source>
</evidence>
<evidence type="ECO:0000313" key="10">
    <source>
        <dbReference type="EMBL" id="MFD1465926.1"/>
    </source>
</evidence>
<feature type="transmembrane region" description="Helical" evidence="7">
    <location>
        <begin position="280"/>
        <end position="308"/>
    </location>
</feature>
<dbReference type="InterPro" id="IPR017871">
    <property type="entry name" value="ABC_transporter-like_CS"/>
</dbReference>
<feature type="transmembrane region" description="Helical" evidence="7">
    <location>
        <begin position="62"/>
        <end position="83"/>
    </location>
</feature>
<protein>
    <submittedName>
        <fullName evidence="10">ABC transporter ATP-binding protein</fullName>
    </submittedName>
</protein>
<dbReference type="InterPro" id="IPR003593">
    <property type="entry name" value="AAA+_ATPase"/>
</dbReference>
<dbReference type="SUPFAM" id="SSF90123">
    <property type="entry name" value="ABC transporter transmembrane region"/>
    <property type="match status" value="1"/>
</dbReference>
<dbReference type="Pfam" id="PF00005">
    <property type="entry name" value="ABC_tran"/>
    <property type="match status" value="1"/>
</dbReference>